<evidence type="ECO:0000313" key="4">
    <source>
        <dbReference type="EMBL" id="SCZ96081.1"/>
    </source>
</evidence>
<name>A0A2X0LAX0_9BASI</name>
<dbReference type="PANTHER" id="PTHR24366:SF96">
    <property type="entry name" value="LEUCINE RICH REPEAT CONTAINING 53"/>
    <property type="match status" value="1"/>
</dbReference>
<evidence type="ECO:0000313" key="5">
    <source>
        <dbReference type="Proteomes" id="UP000249723"/>
    </source>
</evidence>
<organism evidence="4 5">
    <name type="scientific">Microbotryum saponariae</name>
    <dbReference type="NCBI Taxonomy" id="289078"/>
    <lineage>
        <taxon>Eukaryota</taxon>
        <taxon>Fungi</taxon>
        <taxon>Dikarya</taxon>
        <taxon>Basidiomycota</taxon>
        <taxon>Pucciniomycotina</taxon>
        <taxon>Microbotryomycetes</taxon>
        <taxon>Microbotryales</taxon>
        <taxon>Microbotryaceae</taxon>
        <taxon>Microbotryum</taxon>
    </lineage>
</organism>
<evidence type="ECO:0000256" key="2">
    <source>
        <dbReference type="ARBA" id="ARBA00022737"/>
    </source>
</evidence>
<evidence type="ECO:0000256" key="1">
    <source>
        <dbReference type="ARBA" id="ARBA00022614"/>
    </source>
</evidence>
<dbReference type="InterPro" id="IPR003591">
    <property type="entry name" value="Leu-rich_rpt_typical-subtyp"/>
</dbReference>
<keyword evidence="5" id="KW-1185">Reference proteome</keyword>
<dbReference type="PANTHER" id="PTHR24366">
    <property type="entry name" value="IG(IMMUNOGLOBULIN) AND LRR(LEUCINE RICH REPEAT) DOMAINS"/>
    <property type="match status" value="1"/>
</dbReference>
<feature type="domain" description="CAP-Gly" evidence="3">
    <location>
        <begin position="26"/>
        <end position="75"/>
    </location>
</feature>
<dbReference type="OrthoDB" id="5273213at2759"/>
<dbReference type="PROSITE" id="PS50245">
    <property type="entry name" value="CAP_GLY_2"/>
    <property type="match status" value="1"/>
</dbReference>
<dbReference type="InterPro" id="IPR001611">
    <property type="entry name" value="Leu-rich_rpt"/>
</dbReference>
<accession>A0A2X0LAX0</accession>
<keyword evidence="2" id="KW-0677">Repeat</keyword>
<dbReference type="SUPFAM" id="SSF74924">
    <property type="entry name" value="Cap-Gly domain"/>
    <property type="match status" value="1"/>
</dbReference>
<evidence type="ECO:0000259" key="3">
    <source>
        <dbReference type="PROSITE" id="PS50245"/>
    </source>
</evidence>
<dbReference type="Gene3D" id="3.80.10.10">
    <property type="entry name" value="Ribonuclease Inhibitor"/>
    <property type="match status" value="2"/>
</dbReference>
<dbReference type="Gene3D" id="2.30.30.190">
    <property type="entry name" value="CAP Gly-rich-like domain"/>
    <property type="match status" value="1"/>
</dbReference>
<dbReference type="InterPro" id="IPR000938">
    <property type="entry name" value="CAP-Gly_domain"/>
</dbReference>
<dbReference type="STRING" id="289078.A0A2X0LAX0"/>
<dbReference type="InterPro" id="IPR036859">
    <property type="entry name" value="CAP-Gly_dom_sf"/>
</dbReference>
<sequence>MSVDSRVYCTANPTSAKSVGTIRYVGSIPPTAGEWLGIEWDDPTRGKHDGVHDKTGVRYFECRNKSSSTCASFIRPNSKGLNHGRSFAQALKAKYLDALYDDTTSAAPTSKLDHPPRAEGSSGTSQYYDTLSNFKVEVVDLYKIKKTKVEDLKRLKQAGLEWEGVNGTGWKQGLESTSAQEEHAEVIKALQALEKLDLSYSLLPTLQSVAEVVQGLTRLRHLALKYVDGSGLVGLAKLGLNEFFSIHLPSASRFTPLGAPTILPAFCNLKQLDLNATMISWAEIIQLSSSLSSLEELQLGDNDLFRLNPASALVVSPTEGTAILLPKLKVLNLTRNRLESWDDIVFALRGIPSLESLVLSYNALSSLLSTIPPPPSLKHLTITRNNLVLLPRLPATLKSVELSQNPFANTHSQAGMDESVLRMMMIALYPGLERFERTEVGRAERRDAEIWWVGKVGKEERGGFMRGWVEGEVEGEVEWVERRVEELGGLHHLEPPVPIAAPTRVNPKARLLNLYILLPPSLNVLEKFPLSLSILPTLRTLVLRTQISKLISKPLLKTKCRLVALLRTQKGDELVVPIPVGEEGRLVGWWGLQDGDAVRVEEV</sequence>
<protein>
    <submittedName>
        <fullName evidence="4">BZ3500_MvSof-1268-A1-R1_Chr8-1g09991 protein</fullName>
    </submittedName>
</protein>
<gene>
    <name evidence="4" type="ORF">BZ3500_MVSOF-1268-A1-R1_CHR8-1G09991</name>
</gene>
<keyword evidence="1" id="KW-0433">Leucine-rich repeat</keyword>
<dbReference type="AlphaFoldDB" id="A0A2X0LAX0"/>
<dbReference type="EMBL" id="FMWP01000087">
    <property type="protein sequence ID" value="SCZ96081.1"/>
    <property type="molecule type" value="Genomic_DNA"/>
</dbReference>
<dbReference type="Pfam" id="PF01302">
    <property type="entry name" value="CAP_GLY"/>
    <property type="match status" value="1"/>
</dbReference>
<dbReference type="InterPro" id="IPR032675">
    <property type="entry name" value="LRR_dom_sf"/>
</dbReference>
<dbReference type="PROSITE" id="PS51450">
    <property type="entry name" value="LRR"/>
    <property type="match status" value="1"/>
</dbReference>
<dbReference type="SMART" id="SM01052">
    <property type="entry name" value="CAP_GLY"/>
    <property type="match status" value="1"/>
</dbReference>
<proteinExistence type="predicted"/>
<dbReference type="SMART" id="SM00369">
    <property type="entry name" value="LRR_TYP"/>
    <property type="match status" value="4"/>
</dbReference>
<dbReference type="Pfam" id="PF13855">
    <property type="entry name" value="LRR_8"/>
    <property type="match status" value="1"/>
</dbReference>
<dbReference type="Proteomes" id="UP000249723">
    <property type="component" value="Unassembled WGS sequence"/>
</dbReference>
<dbReference type="SUPFAM" id="SSF52058">
    <property type="entry name" value="L domain-like"/>
    <property type="match status" value="1"/>
</dbReference>
<reference evidence="5" key="1">
    <citation type="submission" date="2016-10" db="EMBL/GenBank/DDBJ databases">
        <authorList>
            <person name="Jeantristanb JTB J.-T."/>
            <person name="Ricardo R."/>
        </authorList>
    </citation>
    <scope>NUCLEOTIDE SEQUENCE [LARGE SCALE GENOMIC DNA]</scope>
</reference>